<sequence>MGKNKWIFILLGFISLGIIAILSGVFVDIEINERAHDSFVIKGYEYEGDISKKAFMHLYDSISNQKSNGTLEGNLAVLFFTHPNEIKKAKVIVGVIGNHSVQDSLFSTYEQKAFKEVYSVINLGELFTPNPSNVVDAIDLYTKEKNLKGNKYLEYYSKETQVIQSVIIE</sequence>
<name>A0AAX1N173_9BACT</name>
<evidence type="ECO:0000313" key="3">
    <source>
        <dbReference type="Proteomes" id="UP000678679"/>
    </source>
</evidence>
<accession>A0AAX1N173</accession>
<dbReference type="EMBL" id="CP076132">
    <property type="protein sequence ID" value="QWG01082.1"/>
    <property type="molecule type" value="Genomic_DNA"/>
</dbReference>
<keyword evidence="1" id="KW-1133">Transmembrane helix</keyword>
<evidence type="ECO:0008006" key="4">
    <source>
        <dbReference type="Google" id="ProtNLM"/>
    </source>
</evidence>
<dbReference type="KEGG" id="fya:KMW28_15630"/>
<keyword evidence="1" id="KW-0472">Membrane</keyword>
<dbReference type="RefSeq" id="WP_066204858.1">
    <property type="nucleotide sequence ID" value="NZ_CP076132.1"/>
</dbReference>
<evidence type="ECO:0000256" key="1">
    <source>
        <dbReference type="SAM" id="Phobius"/>
    </source>
</evidence>
<keyword evidence="1" id="KW-0812">Transmembrane</keyword>
<protein>
    <recommendedName>
        <fullName evidence="4">GyrI-like small molecule binding domain-containing protein</fullName>
    </recommendedName>
</protein>
<evidence type="ECO:0000313" key="2">
    <source>
        <dbReference type="EMBL" id="QWG01082.1"/>
    </source>
</evidence>
<dbReference type="AlphaFoldDB" id="A0AAX1N173"/>
<dbReference type="Proteomes" id="UP000678679">
    <property type="component" value="Chromosome 1"/>
</dbReference>
<organism evidence="2 3">
    <name type="scientific">Flammeovirga yaeyamensis</name>
    <dbReference type="NCBI Taxonomy" id="367791"/>
    <lineage>
        <taxon>Bacteria</taxon>
        <taxon>Pseudomonadati</taxon>
        <taxon>Bacteroidota</taxon>
        <taxon>Cytophagia</taxon>
        <taxon>Cytophagales</taxon>
        <taxon>Flammeovirgaceae</taxon>
        <taxon>Flammeovirga</taxon>
    </lineage>
</organism>
<reference evidence="2 3" key="1">
    <citation type="submission" date="2021-05" db="EMBL/GenBank/DDBJ databases">
        <title>Comparative genomic studies on the polysaccharide-degrading batcterial strains of the Flammeovirga genus.</title>
        <authorList>
            <person name="Zewei F."/>
            <person name="Zheng Z."/>
            <person name="Yu L."/>
            <person name="Ruyue G."/>
            <person name="Yanhong M."/>
            <person name="Yuanyuan C."/>
            <person name="Jingyan G."/>
            <person name="Wenjun H."/>
        </authorList>
    </citation>
    <scope>NUCLEOTIDE SEQUENCE [LARGE SCALE GENOMIC DNA]</scope>
    <source>
        <strain evidence="2 3">NBRC:100898</strain>
    </source>
</reference>
<proteinExistence type="predicted"/>
<keyword evidence="3" id="KW-1185">Reference proteome</keyword>
<gene>
    <name evidence="2" type="ORF">KMW28_15630</name>
</gene>
<feature type="transmembrane region" description="Helical" evidence="1">
    <location>
        <begin position="6"/>
        <end position="27"/>
    </location>
</feature>